<sequence length="137" mass="15148">MSLIHPAVVPAGQAQRKLRLTTTRKRVLLVEDETLIAMLLEDILDELGYDVAGSAADFDEGMRLASSETFDLAILDVNVGGREIFPIAEQLAARDIPFMFSTGYGAYGLPEEWKNRPVLAKPFKPDDLERALQGNFP</sequence>
<dbReference type="PANTHER" id="PTHR44591">
    <property type="entry name" value="STRESS RESPONSE REGULATOR PROTEIN 1"/>
    <property type="match status" value="1"/>
</dbReference>
<name>A0A2X2CBQ7_PSELU</name>
<dbReference type="Gene3D" id="3.40.50.2300">
    <property type="match status" value="1"/>
</dbReference>
<dbReference type="InterPro" id="IPR011006">
    <property type="entry name" value="CheY-like_superfamily"/>
</dbReference>
<proteinExistence type="predicted"/>
<keyword evidence="1 2" id="KW-0597">Phosphoprotein</keyword>
<dbReference type="GO" id="GO:0000160">
    <property type="term" value="P:phosphorelay signal transduction system"/>
    <property type="evidence" value="ECO:0007669"/>
    <property type="project" value="InterPro"/>
</dbReference>
<feature type="domain" description="Response regulatory" evidence="3">
    <location>
        <begin position="26"/>
        <end position="136"/>
    </location>
</feature>
<dbReference type="PROSITE" id="PS50110">
    <property type="entry name" value="RESPONSE_REGULATORY"/>
    <property type="match status" value="1"/>
</dbReference>
<dbReference type="InterPro" id="IPR050595">
    <property type="entry name" value="Bact_response_regulator"/>
</dbReference>
<reference evidence="4 5" key="1">
    <citation type="submission" date="2018-06" db="EMBL/GenBank/DDBJ databases">
        <authorList>
            <consortium name="Pathogen Informatics"/>
            <person name="Doyle S."/>
        </authorList>
    </citation>
    <scope>NUCLEOTIDE SEQUENCE [LARGE SCALE GENOMIC DNA]</scope>
    <source>
        <strain evidence="4 5">NCTC11842</strain>
    </source>
</reference>
<dbReference type="PANTHER" id="PTHR44591:SF24">
    <property type="entry name" value="PROTEIN-GLUTAMATE METHYLESTERASE_PROTEIN-GLUTAMINE GLUTAMINASE 1"/>
    <property type="match status" value="1"/>
</dbReference>
<gene>
    <name evidence="4" type="primary">pdtaR_1</name>
    <name evidence="4" type="ORF">NCTC11842_01939</name>
</gene>
<feature type="modified residue" description="4-aspartylphosphate" evidence="2">
    <location>
        <position position="76"/>
    </location>
</feature>
<dbReference type="Proteomes" id="UP000250443">
    <property type="component" value="Unassembled WGS sequence"/>
</dbReference>
<evidence type="ECO:0000256" key="2">
    <source>
        <dbReference type="PROSITE-ProRule" id="PRU00169"/>
    </source>
</evidence>
<accession>A0A2X2CBQ7</accession>
<evidence type="ECO:0000313" key="4">
    <source>
        <dbReference type="EMBL" id="SPZ06012.1"/>
    </source>
</evidence>
<dbReference type="EMBL" id="UAUF01000011">
    <property type="protein sequence ID" value="SPZ06012.1"/>
    <property type="molecule type" value="Genomic_DNA"/>
</dbReference>
<dbReference type="SMART" id="SM00448">
    <property type="entry name" value="REC"/>
    <property type="match status" value="1"/>
</dbReference>
<protein>
    <submittedName>
        <fullName evidence="4">Response regulator receiver protein</fullName>
    </submittedName>
</protein>
<evidence type="ECO:0000313" key="5">
    <source>
        <dbReference type="Proteomes" id="UP000250443"/>
    </source>
</evidence>
<evidence type="ECO:0000259" key="3">
    <source>
        <dbReference type="PROSITE" id="PS50110"/>
    </source>
</evidence>
<dbReference type="AlphaFoldDB" id="A0A2X2CBQ7"/>
<dbReference type="Pfam" id="PF00072">
    <property type="entry name" value="Response_reg"/>
    <property type="match status" value="1"/>
</dbReference>
<dbReference type="SUPFAM" id="SSF52172">
    <property type="entry name" value="CheY-like"/>
    <property type="match status" value="1"/>
</dbReference>
<evidence type="ECO:0000256" key="1">
    <source>
        <dbReference type="ARBA" id="ARBA00022553"/>
    </source>
</evidence>
<organism evidence="4 5">
    <name type="scientific">Pseudomonas luteola</name>
    <dbReference type="NCBI Taxonomy" id="47886"/>
    <lineage>
        <taxon>Bacteria</taxon>
        <taxon>Pseudomonadati</taxon>
        <taxon>Pseudomonadota</taxon>
        <taxon>Gammaproteobacteria</taxon>
        <taxon>Pseudomonadales</taxon>
        <taxon>Pseudomonadaceae</taxon>
        <taxon>Pseudomonas</taxon>
    </lineage>
</organism>
<dbReference type="InterPro" id="IPR001789">
    <property type="entry name" value="Sig_transdc_resp-reg_receiver"/>
</dbReference>